<dbReference type="PANTHER" id="PTHR47331">
    <property type="entry name" value="PHD-TYPE DOMAIN-CONTAINING PROTEIN"/>
    <property type="match status" value="1"/>
</dbReference>
<sequence>MSGPKTQEDLICILLRFRFHNIAVTADIKMMYRQVNIHPEDRDFQRIFWRNSRENEIQTIRLNTVTYGTTSAPFLVTRVLKQLALDEKVNFPKTADIVLRDFYIDDVLTGANDIQEATELVIELQEILRKGRFELHK</sequence>
<dbReference type="Gene3D" id="3.10.10.10">
    <property type="entry name" value="HIV Type 1 Reverse Transcriptase, subunit A, domain 1"/>
    <property type="match status" value="1"/>
</dbReference>
<dbReference type="SUPFAM" id="SSF56672">
    <property type="entry name" value="DNA/RNA polymerases"/>
    <property type="match status" value="1"/>
</dbReference>
<name>A0A8X6H2A2_TRICU</name>
<keyword evidence="3" id="KW-1185">Reference proteome</keyword>
<dbReference type="Proteomes" id="UP000887116">
    <property type="component" value="Unassembled WGS sequence"/>
</dbReference>
<evidence type="ECO:0000259" key="1">
    <source>
        <dbReference type="Pfam" id="PF00078"/>
    </source>
</evidence>
<reference evidence="2" key="1">
    <citation type="submission" date="2020-07" db="EMBL/GenBank/DDBJ databases">
        <title>Multicomponent nature underlies the extraordinary mechanical properties of spider dragline silk.</title>
        <authorList>
            <person name="Kono N."/>
            <person name="Nakamura H."/>
            <person name="Mori M."/>
            <person name="Yoshida Y."/>
            <person name="Ohtoshi R."/>
            <person name="Malay A.D."/>
            <person name="Moran D.A.P."/>
            <person name="Tomita M."/>
            <person name="Numata K."/>
            <person name="Arakawa K."/>
        </authorList>
    </citation>
    <scope>NUCLEOTIDE SEQUENCE</scope>
</reference>
<dbReference type="Pfam" id="PF00078">
    <property type="entry name" value="RVT_1"/>
    <property type="match status" value="1"/>
</dbReference>
<dbReference type="InterPro" id="IPR000477">
    <property type="entry name" value="RT_dom"/>
</dbReference>
<protein>
    <submittedName>
        <fullName evidence="2">Retrovirus-related Pol polyprotein from transposon 17.6</fullName>
    </submittedName>
</protein>
<dbReference type="OrthoDB" id="6434259at2759"/>
<evidence type="ECO:0000313" key="2">
    <source>
        <dbReference type="EMBL" id="GFR13820.1"/>
    </source>
</evidence>
<dbReference type="InterPro" id="IPR043128">
    <property type="entry name" value="Rev_trsase/Diguanyl_cyclase"/>
</dbReference>
<dbReference type="GO" id="GO:0071897">
    <property type="term" value="P:DNA biosynthetic process"/>
    <property type="evidence" value="ECO:0007669"/>
    <property type="project" value="UniProtKB-ARBA"/>
</dbReference>
<dbReference type="AlphaFoldDB" id="A0A8X6H2A2"/>
<feature type="domain" description="Reverse transcriptase" evidence="1">
    <location>
        <begin position="20"/>
        <end position="136"/>
    </location>
</feature>
<proteinExistence type="predicted"/>
<gene>
    <name evidence="2" type="primary">X975_23944</name>
    <name evidence="2" type="ORF">TNCT_243921</name>
</gene>
<comment type="caution">
    <text evidence="2">The sequence shown here is derived from an EMBL/GenBank/DDBJ whole genome shotgun (WGS) entry which is preliminary data.</text>
</comment>
<dbReference type="PANTHER" id="PTHR47331:SF5">
    <property type="entry name" value="RIBONUCLEASE H"/>
    <property type="match status" value="1"/>
</dbReference>
<evidence type="ECO:0000313" key="3">
    <source>
        <dbReference type="Proteomes" id="UP000887116"/>
    </source>
</evidence>
<accession>A0A8X6H2A2</accession>
<dbReference type="Gene3D" id="3.30.70.270">
    <property type="match status" value="1"/>
</dbReference>
<dbReference type="EMBL" id="BMAO01036892">
    <property type="protein sequence ID" value="GFR13820.1"/>
    <property type="molecule type" value="Genomic_DNA"/>
</dbReference>
<organism evidence="2 3">
    <name type="scientific">Trichonephila clavata</name>
    <name type="common">Joro spider</name>
    <name type="synonym">Nephila clavata</name>
    <dbReference type="NCBI Taxonomy" id="2740835"/>
    <lineage>
        <taxon>Eukaryota</taxon>
        <taxon>Metazoa</taxon>
        <taxon>Ecdysozoa</taxon>
        <taxon>Arthropoda</taxon>
        <taxon>Chelicerata</taxon>
        <taxon>Arachnida</taxon>
        <taxon>Araneae</taxon>
        <taxon>Araneomorphae</taxon>
        <taxon>Entelegynae</taxon>
        <taxon>Araneoidea</taxon>
        <taxon>Nephilidae</taxon>
        <taxon>Trichonephila</taxon>
    </lineage>
</organism>
<dbReference type="InterPro" id="IPR043502">
    <property type="entry name" value="DNA/RNA_pol_sf"/>
</dbReference>